<dbReference type="EMBL" id="LJIG01022554">
    <property type="protein sequence ID" value="KRT79956.1"/>
    <property type="molecule type" value="Genomic_DNA"/>
</dbReference>
<dbReference type="InterPro" id="IPR044429">
    <property type="entry name" value="SETD4_SET"/>
</dbReference>
<dbReference type="Gene3D" id="3.90.1410.10">
    <property type="entry name" value="set domain protein methyltransferase, domain 1"/>
    <property type="match status" value="1"/>
</dbReference>
<dbReference type="GO" id="GO:0016279">
    <property type="term" value="F:protein-lysine N-methyltransferase activity"/>
    <property type="evidence" value="ECO:0007669"/>
    <property type="project" value="InterPro"/>
</dbReference>
<dbReference type="CDD" id="cd19177">
    <property type="entry name" value="SET_SETD4"/>
    <property type="match status" value="1"/>
</dbReference>
<evidence type="ECO:0000313" key="2">
    <source>
        <dbReference type="EMBL" id="KRT79956.1"/>
    </source>
</evidence>
<gene>
    <name evidence="2" type="ORF">AMK59_6856</name>
</gene>
<dbReference type="Pfam" id="PF00856">
    <property type="entry name" value="SET"/>
    <property type="match status" value="1"/>
</dbReference>
<organism evidence="2 3">
    <name type="scientific">Oryctes borbonicus</name>
    <dbReference type="NCBI Taxonomy" id="1629725"/>
    <lineage>
        <taxon>Eukaryota</taxon>
        <taxon>Metazoa</taxon>
        <taxon>Ecdysozoa</taxon>
        <taxon>Arthropoda</taxon>
        <taxon>Hexapoda</taxon>
        <taxon>Insecta</taxon>
        <taxon>Pterygota</taxon>
        <taxon>Neoptera</taxon>
        <taxon>Endopterygota</taxon>
        <taxon>Coleoptera</taxon>
        <taxon>Polyphaga</taxon>
        <taxon>Scarabaeiformia</taxon>
        <taxon>Scarabaeidae</taxon>
        <taxon>Dynastinae</taxon>
        <taxon>Oryctes</taxon>
    </lineage>
</organism>
<protein>
    <submittedName>
        <fullName evidence="2">SET domain-containing protein</fullName>
    </submittedName>
</protein>
<evidence type="ECO:0000259" key="1">
    <source>
        <dbReference type="PROSITE" id="PS50280"/>
    </source>
</evidence>
<evidence type="ECO:0000313" key="3">
    <source>
        <dbReference type="Proteomes" id="UP000051574"/>
    </source>
</evidence>
<dbReference type="InterPro" id="IPR001214">
    <property type="entry name" value="SET_dom"/>
</dbReference>
<dbReference type="InterPro" id="IPR050600">
    <property type="entry name" value="SETD3_SETD6_MTase"/>
</dbReference>
<dbReference type="Proteomes" id="UP000051574">
    <property type="component" value="Unassembled WGS sequence"/>
</dbReference>
<dbReference type="AlphaFoldDB" id="A0A0T6AY81"/>
<sequence>MGRTRRKRKLRATHERCCNFSLESHQETICLKKRMHELGWENRSQLVLKNFASTGRGVSSVLNIKHNQSLIEVPYELLITCANALETEVLNNLIKRCKRTKVQDILATFLILEKHKGEKSKWKFYLDTLPDELPFLPWLSNETELSAFPSHLMKIAKKRKWDMDVSWERIEKSINSNWTCFCCGEPLNRVITFNAFTWGYAMVNTRAVYIQPDIVIELLGKDLSSYLSDEPCLALCPFLDMFNHSSEANIKAELTCMDESWKYTLTTLNAYKKHQQIYISYGSHDNEKLFCEYGFFLSHNHLDHIQYSLEEIASIDNISLSMKQRSFIQSRCLGDELYIYTKGLSFNLKALFFVIQKPDIEWSRIIYSEGYENHDYLLMYTSARDIVTLRKLHHIEELRNLESVAISKYALAIIGFLKHRIHFIEQILSFLNSRI</sequence>
<dbReference type="OrthoDB" id="341421at2759"/>
<comment type="caution">
    <text evidence="2">The sequence shown here is derived from an EMBL/GenBank/DDBJ whole genome shotgun (WGS) entry which is preliminary data.</text>
</comment>
<dbReference type="PROSITE" id="PS50280">
    <property type="entry name" value="SET"/>
    <property type="match status" value="1"/>
</dbReference>
<dbReference type="SUPFAM" id="SSF82199">
    <property type="entry name" value="SET domain"/>
    <property type="match status" value="1"/>
</dbReference>
<dbReference type="InterPro" id="IPR046341">
    <property type="entry name" value="SET_dom_sf"/>
</dbReference>
<accession>A0A0T6AY81</accession>
<keyword evidence="3" id="KW-1185">Reference proteome</keyword>
<reference evidence="2 3" key="1">
    <citation type="submission" date="2015-09" db="EMBL/GenBank/DDBJ databases">
        <title>Draft genome of the scarab beetle Oryctes borbonicus.</title>
        <authorList>
            <person name="Meyer J.M."/>
            <person name="Markov G.V."/>
            <person name="Baskaran P."/>
            <person name="Herrmann M."/>
            <person name="Sommer R.J."/>
            <person name="Roedelsperger C."/>
        </authorList>
    </citation>
    <scope>NUCLEOTIDE SEQUENCE [LARGE SCALE GENOMIC DNA]</scope>
    <source>
        <strain evidence="2">OB123</strain>
        <tissue evidence="2">Whole animal</tissue>
    </source>
</reference>
<dbReference type="PANTHER" id="PTHR13271:SF151">
    <property type="entry name" value="SET DOMAIN-CONTAINING PROTEIN 4"/>
    <property type="match status" value="1"/>
</dbReference>
<name>A0A0T6AY81_9SCAR</name>
<feature type="domain" description="SET" evidence="1">
    <location>
        <begin position="185"/>
        <end position="282"/>
    </location>
</feature>
<dbReference type="PANTHER" id="PTHR13271">
    <property type="entry name" value="UNCHARACTERIZED PUTATIVE METHYLTRANSFERASE"/>
    <property type="match status" value="1"/>
</dbReference>
<proteinExistence type="predicted"/>